<keyword evidence="4" id="KW-1185">Reference proteome</keyword>
<keyword evidence="1" id="KW-0175">Coiled coil</keyword>
<dbReference type="Proteomes" id="UP000632849">
    <property type="component" value="Unassembled WGS sequence"/>
</dbReference>
<gene>
    <name evidence="3" type="ORF">GCM10017667_70170</name>
</gene>
<name>A0A919ERE0_STRFL</name>
<dbReference type="RefSeq" id="WP_190044370.1">
    <property type="nucleotide sequence ID" value="NZ_BNBE01000004.1"/>
</dbReference>
<feature type="coiled-coil region" evidence="1">
    <location>
        <begin position="113"/>
        <end position="154"/>
    </location>
</feature>
<organism evidence="3 4">
    <name type="scientific">Streptomyces filamentosus</name>
    <name type="common">Streptomyces roseosporus</name>
    <dbReference type="NCBI Taxonomy" id="67294"/>
    <lineage>
        <taxon>Bacteria</taxon>
        <taxon>Bacillati</taxon>
        <taxon>Actinomycetota</taxon>
        <taxon>Actinomycetes</taxon>
        <taxon>Kitasatosporales</taxon>
        <taxon>Streptomycetaceae</taxon>
        <taxon>Streptomyces</taxon>
    </lineage>
</organism>
<dbReference type="AlphaFoldDB" id="A0A919ERE0"/>
<reference evidence="3" key="2">
    <citation type="submission" date="2020-09" db="EMBL/GenBank/DDBJ databases">
        <authorList>
            <person name="Sun Q."/>
            <person name="Ohkuma M."/>
        </authorList>
    </citation>
    <scope>NUCLEOTIDE SEQUENCE</scope>
    <source>
        <strain evidence="3">JCM 4122</strain>
    </source>
</reference>
<reference evidence="3" key="1">
    <citation type="journal article" date="2014" name="Int. J. Syst. Evol. Microbiol.">
        <title>Complete genome sequence of Corynebacterium casei LMG S-19264T (=DSM 44701T), isolated from a smear-ripened cheese.</title>
        <authorList>
            <consortium name="US DOE Joint Genome Institute (JGI-PGF)"/>
            <person name="Walter F."/>
            <person name="Albersmeier A."/>
            <person name="Kalinowski J."/>
            <person name="Ruckert C."/>
        </authorList>
    </citation>
    <scope>NUCLEOTIDE SEQUENCE</scope>
    <source>
        <strain evidence="3">JCM 4122</strain>
    </source>
</reference>
<evidence type="ECO:0000256" key="1">
    <source>
        <dbReference type="SAM" id="Coils"/>
    </source>
</evidence>
<evidence type="ECO:0000256" key="2">
    <source>
        <dbReference type="SAM" id="MobiDB-lite"/>
    </source>
</evidence>
<accession>A0A919ERE0</accession>
<feature type="coiled-coil region" evidence="1">
    <location>
        <begin position="41"/>
        <end position="75"/>
    </location>
</feature>
<sequence length="345" mass="38225">MQKGMKENTKESSPFGPAANRSPHEAPHIPAQFMKRLEQWRQESLDLVEEHRRTIARLERKLAAETERRRAAEHGVEQAKALLRQGRRLEEHMDSVLAGLAKEIGNGSPAPGTAELERRLEESEGDRATLRALLEESEAERRAAVRARDALVARYRISGHDDSGDADVRTLRELLEAPTFAEILERARQYCTCLAITADPGESRKLEHHSKAVRWRARLSDSLATMQMYAEAKNLARASGNGSAGAGFANLRAYCASLDTPLISEQKVAHYEGELARNSPRGRSGRTCPVPAEVSRTGTAVMVEHIRIGDGEPPAPRLHFLDDTDRSGLIVVGYFGDHLFNAQTN</sequence>
<evidence type="ECO:0000313" key="4">
    <source>
        <dbReference type="Proteomes" id="UP000632849"/>
    </source>
</evidence>
<comment type="caution">
    <text evidence="3">The sequence shown here is derived from an EMBL/GenBank/DDBJ whole genome shotgun (WGS) entry which is preliminary data.</text>
</comment>
<protein>
    <submittedName>
        <fullName evidence="3">Uncharacterized protein</fullName>
    </submittedName>
</protein>
<feature type="region of interest" description="Disordered" evidence="2">
    <location>
        <begin position="1"/>
        <end position="31"/>
    </location>
</feature>
<feature type="compositionally biased region" description="Basic and acidic residues" evidence="2">
    <location>
        <begin position="1"/>
        <end position="10"/>
    </location>
</feature>
<evidence type="ECO:0000313" key="3">
    <source>
        <dbReference type="EMBL" id="GHG24434.1"/>
    </source>
</evidence>
<proteinExistence type="predicted"/>
<dbReference type="EMBL" id="BNBE01000004">
    <property type="protein sequence ID" value="GHG24434.1"/>
    <property type="molecule type" value="Genomic_DNA"/>
</dbReference>